<evidence type="ECO:0000256" key="4">
    <source>
        <dbReference type="ARBA" id="ARBA00022984"/>
    </source>
</evidence>
<keyword evidence="5" id="KW-0012">Acyltransferase</keyword>
<evidence type="ECO:0000256" key="1">
    <source>
        <dbReference type="ARBA" id="ARBA00004752"/>
    </source>
</evidence>
<evidence type="ECO:0000313" key="10">
    <source>
        <dbReference type="EMBL" id="MFC4032762.1"/>
    </source>
</evidence>
<dbReference type="SUPFAM" id="SSF141523">
    <property type="entry name" value="L,D-transpeptidase catalytic domain-like"/>
    <property type="match status" value="1"/>
</dbReference>
<dbReference type="CDD" id="cd16913">
    <property type="entry name" value="YkuD_like"/>
    <property type="match status" value="1"/>
</dbReference>
<reference evidence="11" key="1">
    <citation type="journal article" date="2019" name="Int. J. Syst. Evol. Microbiol.">
        <title>The Global Catalogue of Microorganisms (GCM) 10K type strain sequencing project: providing services to taxonomists for standard genome sequencing and annotation.</title>
        <authorList>
            <consortium name="The Broad Institute Genomics Platform"/>
            <consortium name="The Broad Institute Genome Sequencing Center for Infectious Disease"/>
            <person name="Wu L."/>
            <person name="Ma J."/>
        </authorList>
    </citation>
    <scope>NUCLEOTIDE SEQUENCE [LARGE SCALE GENOMIC DNA]</scope>
    <source>
        <strain evidence="11">CGMCC 4.7237</strain>
    </source>
</reference>
<evidence type="ECO:0000256" key="8">
    <source>
        <dbReference type="SAM" id="MobiDB-lite"/>
    </source>
</evidence>
<sequence length="459" mass="46347">MLLGGSLALTACAGGIGSHADKAPASSPVASASSSPAAPSASSPSPAPAASSASSAPSPSATASSSAPGTPTGSPASSANATAQADASAAANASAAKITFSPQSGSTGAGITGATKVTVADGTLTSVTMTSKAGGQRVAGTISADGTRWTPDGQLARGTQYLISAVATDTQGRVAAANSTFATISAAGSFIGYFTPEDGSTVGVGMPVSINFDKAIARGDRAAVQQGITVRSSSGQRVVGHWFSSTRLDLRPQQYWLAGSHVTLTLNLDGVEGAPNVFGVQHKTVGFDVGRSQVSTVDAATHMMTVVRDGKVIKTIPISAGAPQHTTYDGQMVISEKDQTTRMDGASVGFTNSDGKGEYDIPDVPHAMRLSTSGTFIHGNYWAPKSAFGTVNTSHGCIGLSDTKGGKDPNTPAAWFYNHSMIGDVVIMKNSTDKTIQPDNGLNGWNMNWSQWVAGSALS</sequence>
<keyword evidence="2" id="KW-0808">Transferase</keyword>
<evidence type="ECO:0000256" key="5">
    <source>
        <dbReference type="ARBA" id="ARBA00023315"/>
    </source>
</evidence>
<dbReference type="Gene3D" id="2.60.40.3780">
    <property type="match status" value="1"/>
</dbReference>
<evidence type="ECO:0000256" key="3">
    <source>
        <dbReference type="ARBA" id="ARBA00022960"/>
    </source>
</evidence>
<name>A0ABV8HPD3_9ACTN</name>
<dbReference type="InterPro" id="IPR038063">
    <property type="entry name" value="Transpep_catalytic_dom"/>
</dbReference>
<protein>
    <submittedName>
        <fullName evidence="10">Ig-like domain-containing protein</fullName>
    </submittedName>
</protein>
<dbReference type="InterPro" id="IPR041280">
    <property type="entry name" value="Big_10"/>
</dbReference>
<comment type="pathway">
    <text evidence="1 7">Cell wall biogenesis; peptidoglycan biosynthesis.</text>
</comment>
<dbReference type="InterPro" id="IPR005490">
    <property type="entry name" value="LD_TPept_cat_dom"/>
</dbReference>
<dbReference type="PANTHER" id="PTHR30582:SF2">
    <property type="entry name" value="L,D-TRANSPEPTIDASE YCIB-RELATED"/>
    <property type="match status" value="1"/>
</dbReference>
<feature type="domain" description="L,D-TPase catalytic" evidence="9">
    <location>
        <begin position="293"/>
        <end position="429"/>
    </location>
</feature>
<feature type="active site" description="Nucleophile" evidence="7">
    <location>
        <position position="397"/>
    </location>
</feature>
<dbReference type="RefSeq" id="WP_386430217.1">
    <property type="nucleotide sequence ID" value="NZ_JBHSBB010000010.1"/>
</dbReference>
<evidence type="ECO:0000313" key="11">
    <source>
        <dbReference type="Proteomes" id="UP001595765"/>
    </source>
</evidence>
<feature type="active site" description="Proton donor/acceptor" evidence="7">
    <location>
        <position position="378"/>
    </location>
</feature>
<keyword evidence="11" id="KW-1185">Reference proteome</keyword>
<dbReference type="Proteomes" id="UP001595765">
    <property type="component" value="Unassembled WGS sequence"/>
</dbReference>
<dbReference type="Gene3D" id="2.60.40.3710">
    <property type="match status" value="1"/>
</dbReference>
<keyword evidence="4 7" id="KW-0573">Peptidoglycan synthesis</keyword>
<dbReference type="InterPro" id="IPR050979">
    <property type="entry name" value="LD-transpeptidase"/>
</dbReference>
<evidence type="ECO:0000256" key="7">
    <source>
        <dbReference type="PROSITE-ProRule" id="PRU01373"/>
    </source>
</evidence>
<dbReference type="Pfam" id="PF03734">
    <property type="entry name" value="YkuD"/>
    <property type="match status" value="1"/>
</dbReference>
<dbReference type="EMBL" id="JBHSBB010000010">
    <property type="protein sequence ID" value="MFC4032762.1"/>
    <property type="molecule type" value="Genomic_DNA"/>
</dbReference>
<evidence type="ECO:0000256" key="6">
    <source>
        <dbReference type="ARBA" id="ARBA00023316"/>
    </source>
</evidence>
<dbReference type="Gene3D" id="2.40.440.10">
    <property type="entry name" value="L,D-transpeptidase catalytic domain-like"/>
    <property type="match status" value="1"/>
</dbReference>
<accession>A0ABV8HPD3</accession>
<dbReference type="Pfam" id="PF17964">
    <property type="entry name" value="Big_10"/>
    <property type="match status" value="1"/>
</dbReference>
<comment type="caution">
    <text evidence="10">The sequence shown here is derived from an EMBL/GenBank/DDBJ whole genome shotgun (WGS) entry which is preliminary data.</text>
</comment>
<evidence type="ECO:0000256" key="2">
    <source>
        <dbReference type="ARBA" id="ARBA00022679"/>
    </source>
</evidence>
<feature type="compositionally biased region" description="Low complexity" evidence="8">
    <location>
        <begin position="23"/>
        <end position="81"/>
    </location>
</feature>
<keyword evidence="3 7" id="KW-0133">Cell shape</keyword>
<dbReference type="PANTHER" id="PTHR30582">
    <property type="entry name" value="L,D-TRANSPEPTIDASE"/>
    <property type="match status" value="1"/>
</dbReference>
<organism evidence="10 11">
    <name type="scientific">Streptomyces polygonati</name>
    <dbReference type="NCBI Taxonomy" id="1617087"/>
    <lineage>
        <taxon>Bacteria</taxon>
        <taxon>Bacillati</taxon>
        <taxon>Actinomycetota</taxon>
        <taxon>Actinomycetes</taxon>
        <taxon>Kitasatosporales</taxon>
        <taxon>Streptomycetaceae</taxon>
        <taxon>Streptomyces</taxon>
    </lineage>
</organism>
<feature type="region of interest" description="Disordered" evidence="8">
    <location>
        <begin position="17"/>
        <end position="81"/>
    </location>
</feature>
<evidence type="ECO:0000259" key="9">
    <source>
        <dbReference type="PROSITE" id="PS52029"/>
    </source>
</evidence>
<proteinExistence type="predicted"/>
<dbReference type="PROSITE" id="PS52029">
    <property type="entry name" value="LD_TPASE"/>
    <property type="match status" value="1"/>
</dbReference>
<keyword evidence="6 7" id="KW-0961">Cell wall biogenesis/degradation</keyword>
<gene>
    <name evidence="10" type="ORF">ACFO3J_14880</name>
</gene>